<keyword evidence="2" id="KW-1185">Reference proteome</keyword>
<dbReference type="Proteomes" id="UP000015441">
    <property type="component" value="Unassembled WGS sequence"/>
</dbReference>
<dbReference type="HOGENOM" id="CLU_127756_0_1_1"/>
<accession>N1JPH3</accession>
<sequence length="155" mass="18145">MRFSRIAMIFQSASICTTSLAAIRVRHTNENAKVFRCDYFEIAQDEYSRVQHVELTDSLLNSQTLTNLVYGLVENILDRRNVIFHDQEYGYYQFFDLESKWTRTQTEEGTIDTHHILVNDQHARACAMMMRKSLYSRGNLMNEPVISYSLCEARS</sequence>
<name>N1JPH3_BLUG1</name>
<protein>
    <submittedName>
        <fullName evidence="1">Putative candidate secreted effector protein</fullName>
    </submittedName>
</protein>
<dbReference type="AlphaFoldDB" id="N1JPH3"/>
<gene>
    <name evidence="1" type="ORF">BGHDH14_bgh03924</name>
</gene>
<dbReference type="EMBL" id="CAUH01006642">
    <property type="protein sequence ID" value="CCU82610.1"/>
    <property type="molecule type" value="Genomic_DNA"/>
</dbReference>
<evidence type="ECO:0000313" key="1">
    <source>
        <dbReference type="EMBL" id="CCU82610.1"/>
    </source>
</evidence>
<evidence type="ECO:0000313" key="2">
    <source>
        <dbReference type="Proteomes" id="UP000015441"/>
    </source>
</evidence>
<reference evidence="1 2" key="1">
    <citation type="journal article" date="2010" name="Science">
        <title>Genome expansion and gene loss in powdery mildew fungi reveal tradeoffs in extreme parasitism.</title>
        <authorList>
            <person name="Spanu P.D."/>
            <person name="Abbott J.C."/>
            <person name="Amselem J."/>
            <person name="Burgis T.A."/>
            <person name="Soanes D.M."/>
            <person name="Stueber K."/>
            <person name="Ver Loren van Themaat E."/>
            <person name="Brown J.K.M."/>
            <person name="Butcher S.A."/>
            <person name="Gurr S.J."/>
            <person name="Lebrun M.-H."/>
            <person name="Ridout C.J."/>
            <person name="Schulze-Lefert P."/>
            <person name="Talbot N.J."/>
            <person name="Ahmadinejad N."/>
            <person name="Ametz C."/>
            <person name="Barton G.R."/>
            <person name="Benjdia M."/>
            <person name="Bidzinski P."/>
            <person name="Bindschedler L.V."/>
            <person name="Both M."/>
            <person name="Brewer M.T."/>
            <person name="Cadle-Davidson L."/>
            <person name="Cadle-Davidson M.M."/>
            <person name="Collemare J."/>
            <person name="Cramer R."/>
            <person name="Frenkel O."/>
            <person name="Godfrey D."/>
            <person name="Harriman J."/>
            <person name="Hoede C."/>
            <person name="King B.C."/>
            <person name="Klages S."/>
            <person name="Kleemann J."/>
            <person name="Knoll D."/>
            <person name="Koti P.S."/>
            <person name="Kreplak J."/>
            <person name="Lopez-Ruiz F.J."/>
            <person name="Lu X."/>
            <person name="Maekawa T."/>
            <person name="Mahanil S."/>
            <person name="Micali C."/>
            <person name="Milgroom M.G."/>
            <person name="Montana G."/>
            <person name="Noir S."/>
            <person name="O'Connell R.J."/>
            <person name="Oberhaensli S."/>
            <person name="Parlange F."/>
            <person name="Pedersen C."/>
            <person name="Quesneville H."/>
            <person name="Reinhardt R."/>
            <person name="Rott M."/>
            <person name="Sacristan S."/>
            <person name="Schmidt S.M."/>
            <person name="Schoen M."/>
            <person name="Skamnioti P."/>
            <person name="Sommer H."/>
            <person name="Stephens A."/>
            <person name="Takahara H."/>
            <person name="Thordal-Christensen H."/>
            <person name="Vigouroux M."/>
            <person name="Wessling R."/>
            <person name="Wicker T."/>
            <person name="Panstruga R."/>
        </authorList>
    </citation>
    <scope>NUCLEOTIDE SEQUENCE [LARGE SCALE GENOMIC DNA]</scope>
    <source>
        <strain evidence="1">DH14</strain>
    </source>
</reference>
<comment type="caution">
    <text evidence="1">The sequence shown here is derived from an EMBL/GenBank/DDBJ whole genome shotgun (WGS) entry which is preliminary data.</text>
</comment>
<dbReference type="InParanoid" id="N1JPH3"/>
<proteinExistence type="predicted"/>
<organism evidence="1 2">
    <name type="scientific">Blumeria graminis f. sp. hordei (strain DH14)</name>
    <name type="common">Barley powdery mildew</name>
    <name type="synonym">Oidium monilioides f. sp. hordei</name>
    <dbReference type="NCBI Taxonomy" id="546991"/>
    <lineage>
        <taxon>Eukaryota</taxon>
        <taxon>Fungi</taxon>
        <taxon>Dikarya</taxon>
        <taxon>Ascomycota</taxon>
        <taxon>Pezizomycotina</taxon>
        <taxon>Leotiomycetes</taxon>
        <taxon>Erysiphales</taxon>
        <taxon>Erysiphaceae</taxon>
        <taxon>Blumeria</taxon>
        <taxon>Blumeria hordei</taxon>
    </lineage>
</organism>